<organism evidence="1 2">
    <name type="scientific">Sulfobacillus benefaciens</name>
    <dbReference type="NCBI Taxonomy" id="453960"/>
    <lineage>
        <taxon>Bacteria</taxon>
        <taxon>Bacillati</taxon>
        <taxon>Bacillota</taxon>
        <taxon>Clostridia</taxon>
        <taxon>Eubacteriales</taxon>
        <taxon>Clostridiales Family XVII. Incertae Sedis</taxon>
        <taxon>Sulfobacillus</taxon>
    </lineage>
</organism>
<dbReference type="EMBL" id="PXYT01000091">
    <property type="protein sequence ID" value="PSR23576.1"/>
    <property type="molecule type" value="Genomic_DNA"/>
</dbReference>
<evidence type="ECO:0000313" key="1">
    <source>
        <dbReference type="EMBL" id="PSR23576.1"/>
    </source>
</evidence>
<protein>
    <submittedName>
        <fullName evidence="1">Uncharacterized protein</fullName>
    </submittedName>
</protein>
<gene>
    <name evidence="1" type="ORF">C7B43_19900</name>
</gene>
<dbReference type="Proteomes" id="UP000242699">
    <property type="component" value="Unassembled WGS sequence"/>
</dbReference>
<dbReference type="AlphaFoldDB" id="A0A2T2WMX1"/>
<reference evidence="1 2" key="1">
    <citation type="journal article" date="2014" name="BMC Genomics">
        <title>Comparison of environmental and isolate Sulfobacillus genomes reveals diverse carbon, sulfur, nitrogen, and hydrogen metabolisms.</title>
        <authorList>
            <person name="Justice N.B."/>
            <person name="Norman A."/>
            <person name="Brown C.T."/>
            <person name="Singh A."/>
            <person name="Thomas B.C."/>
            <person name="Banfield J.F."/>
        </authorList>
    </citation>
    <scope>NUCLEOTIDE SEQUENCE [LARGE SCALE GENOMIC DNA]</scope>
    <source>
        <strain evidence="1">AMDSBA1</strain>
    </source>
</reference>
<evidence type="ECO:0000313" key="2">
    <source>
        <dbReference type="Proteomes" id="UP000242699"/>
    </source>
</evidence>
<accession>A0A2T2WMX1</accession>
<name>A0A2T2WMX1_9FIRM</name>
<proteinExistence type="predicted"/>
<comment type="caution">
    <text evidence="1">The sequence shown here is derived from an EMBL/GenBank/DDBJ whole genome shotgun (WGS) entry which is preliminary data.</text>
</comment>
<sequence length="80" mass="8609">MDRPGNGMSYRRQFGPELFGRASQNLPELDGISGALHNDSSCYPDAHVPFPAHCETPESGASPLVVYRLVSFGGSQFPSP</sequence>